<dbReference type="AlphaFoldDB" id="A0A1M5AF75"/>
<dbReference type="RefSeq" id="WP_244468818.1">
    <property type="nucleotide sequence ID" value="NZ_FQVC01000006.1"/>
</dbReference>
<gene>
    <name evidence="4" type="ORF">SAMN02745223_02222</name>
</gene>
<evidence type="ECO:0000313" key="5">
    <source>
        <dbReference type="Proteomes" id="UP000184533"/>
    </source>
</evidence>
<name>A0A1M5AF75_9HYPH</name>
<dbReference type="InterPro" id="IPR005094">
    <property type="entry name" value="Endonuclease_MobA/VirD2"/>
</dbReference>
<dbReference type="Pfam" id="PF03432">
    <property type="entry name" value="Relaxase"/>
    <property type="match status" value="1"/>
</dbReference>
<dbReference type="EMBL" id="FQVC01000006">
    <property type="protein sequence ID" value="SHF28795.1"/>
    <property type="molecule type" value="Genomic_DNA"/>
</dbReference>
<evidence type="ECO:0000256" key="1">
    <source>
        <dbReference type="SAM" id="Coils"/>
    </source>
</evidence>
<proteinExistence type="predicted"/>
<reference evidence="4 5" key="1">
    <citation type="submission" date="2016-11" db="EMBL/GenBank/DDBJ databases">
        <authorList>
            <person name="Jaros S."/>
            <person name="Januszkiewicz K."/>
            <person name="Wedrychowicz H."/>
        </authorList>
    </citation>
    <scope>NUCLEOTIDE SEQUENCE [LARGE SCALE GENOMIC DNA]</scope>
    <source>
        <strain evidence="4 5">DSM 17137</strain>
    </source>
</reference>
<feature type="domain" description="MobA/VirD2-like nuclease" evidence="3">
    <location>
        <begin position="26"/>
        <end position="147"/>
    </location>
</feature>
<feature type="compositionally biased region" description="Basic and acidic residues" evidence="2">
    <location>
        <begin position="407"/>
        <end position="426"/>
    </location>
</feature>
<protein>
    <submittedName>
        <fullName evidence="4">Relaxase/Mobilisation nuclease domain-containing protein</fullName>
    </submittedName>
</protein>
<organism evidence="4 5">
    <name type="scientific">Devosia limi DSM 17137</name>
    <dbReference type="NCBI Taxonomy" id="1121477"/>
    <lineage>
        <taxon>Bacteria</taxon>
        <taxon>Pseudomonadati</taxon>
        <taxon>Pseudomonadota</taxon>
        <taxon>Alphaproteobacteria</taxon>
        <taxon>Hyphomicrobiales</taxon>
        <taxon>Devosiaceae</taxon>
        <taxon>Devosia</taxon>
    </lineage>
</organism>
<sequence>MMILKGSQRSGGQNLAAHLLNINDNDHVRLHELRGFASRDLKGAFKEAEAVARGTKCRQYLFSLSFSPPSSESVTVEQFEEAIGRAETKLGLDGQPRAIVFHEKEGRRHAHCVWSRIDAQTMTARQMSFFKTKLSGLSRELYLEHGWKMPRGLENAAERNPVNFTLAEWQQAKRQDIDPRWLKSTLQDCWQRSDSATALNQALQERGFFLARGDRRSHVVLDHRGEVWSLPRMLGLKTKDVRDRLGDGENLGTVEDAKKQIAEKMTPALRRHVEESRADFKERDSQLKNYRAEMVRLQRKVRDTLESQHAQEWQAETRARAERLPKGLRGLLARLTGTYKKIKSQNEAEAKATSERQAVERQKLIEQHLKQRAVLREREQELRQQQAERLSALRSDIGRYLTMGRSEPPRRDRGESRRKSEGRADRSASTSLKLTR</sequence>
<dbReference type="Proteomes" id="UP000184533">
    <property type="component" value="Unassembled WGS sequence"/>
</dbReference>
<evidence type="ECO:0000313" key="4">
    <source>
        <dbReference type="EMBL" id="SHF28795.1"/>
    </source>
</evidence>
<feature type="compositionally biased region" description="Polar residues" evidence="2">
    <location>
        <begin position="427"/>
        <end position="436"/>
    </location>
</feature>
<feature type="coiled-coil region" evidence="1">
    <location>
        <begin position="280"/>
        <end position="307"/>
    </location>
</feature>
<accession>A0A1M5AF75</accession>
<feature type="region of interest" description="Disordered" evidence="2">
    <location>
        <begin position="394"/>
        <end position="436"/>
    </location>
</feature>
<evidence type="ECO:0000256" key="2">
    <source>
        <dbReference type="SAM" id="MobiDB-lite"/>
    </source>
</evidence>
<keyword evidence="1" id="KW-0175">Coiled coil</keyword>
<evidence type="ECO:0000259" key="3">
    <source>
        <dbReference type="Pfam" id="PF03432"/>
    </source>
</evidence>